<proteinExistence type="predicted"/>
<dbReference type="EMBL" id="MDLC01000050">
    <property type="protein sequence ID" value="ODS22830.1"/>
    <property type="molecule type" value="Genomic_DNA"/>
</dbReference>
<evidence type="ECO:0000313" key="2">
    <source>
        <dbReference type="Proteomes" id="UP000242502"/>
    </source>
</evidence>
<name>A0A1D2QMN0_9GAMM</name>
<evidence type="ECO:0000313" key="1">
    <source>
        <dbReference type="EMBL" id="ODS22830.1"/>
    </source>
</evidence>
<protein>
    <submittedName>
        <fullName evidence="1">Uncharacterized protein</fullName>
    </submittedName>
</protein>
<accession>A0A1D2QMN0</accession>
<comment type="caution">
    <text evidence="1">The sequence shown here is derived from an EMBL/GenBank/DDBJ whole genome shotgun (WGS) entry which is preliminary data.</text>
</comment>
<dbReference type="AlphaFoldDB" id="A0A1D2QMN0"/>
<reference evidence="1 2" key="1">
    <citation type="journal article" date="2016" name="Appl. Environ. Microbiol.">
        <title>Lack of Overt Genome Reduction in the Bryostatin-Producing Bryozoan Symbiont "Candidatus Endobugula sertula".</title>
        <authorList>
            <person name="Miller I.J."/>
            <person name="Vanee N."/>
            <person name="Fong S.S."/>
            <person name="Lim-Fong G.E."/>
            <person name="Kwan J.C."/>
        </authorList>
    </citation>
    <scope>NUCLEOTIDE SEQUENCE [LARGE SCALE GENOMIC DNA]</scope>
    <source>
        <strain evidence="1">AB1-4</strain>
    </source>
</reference>
<gene>
    <name evidence="1" type="ORF">AB835_12000</name>
</gene>
<sequence length="61" mass="6880">MCLTSNQAKGFVFQHYSGIDNQAVKELNVSDVSVMVKMLTWNINNVFDMSLTLIVINDDLN</sequence>
<organism evidence="1 2">
    <name type="scientific">Candidatus Endobugula sertula</name>
    <name type="common">Bugula neritina bacterial symbiont</name>
    <dbReference type="NCBI Taxonomy" id="62101"/>
    <lineage>
        <taxon>Bacteria</taxon>
        <taxon>Pseudomonadati</taxon>
        <taxon>Pseudomonadota</taxon>
        <taxon>Gammaproteobacteria</taxon>
        <taxon>Cellvibrionales</taxon>
        <taxon>Cellvibrionaceae</taxon>
        <taxon>Candidatus Endobugula</taxon>
    </lineage>
</organism>
<dbReference type="Proteomes" id="UP000242502">
    <property type="component" value="Unassembled WGS sequence"/>
</dbReference>
<dbReference type="STRING" id="62101.AB835_12000"/>